<comment type="caution">
    <text evidence="4">The sequence shown here is derived from an EMBL/GenBank/DDBJ whole genome shotgun (WGS) entry which is preliminary data.</text>
</comment>
<feature type="domain" description="SpaA-like prealbumin fold" evidence="3">
    <location>
        <begin position="887"/>
        <end position="966"/>
    </location>
</feature>
<dbReference type="SUPFAM" id="SSF49401">
    <property type="entry name" value="Bacterial adhesins"/>
    <property type="match status" value="2"/>
</dbReference>
<feature type="transmembrane region" description="Helical" evidence="2">
    <location>
        <begin position="1206"/>
        <end position="1224"/>
    </location>
</feature>
<evidence type="ECO:0000259" key="3">
    <source>
        <dbReference type="Pfam" id="PF17802"/>
    </source>
</evidence>
<dbReference type="InterPro" id="IPR008966">
    <property type="entry name" value="Adhesion_dom_sf"/>
</dbReference>
<evidence type="ECO:0000256" key="1">
    <source>
        <dbReference type="SAM" id="MobiDB-lite"/>
    </source>
</evidence>
<proteinExistence type="predicted"/>
<keyword evidence="2" id="KW-0812">Transmembrane</keyword>
<evidence type="ECO:0000256" key="2">
    <source>
        <dbReference type="SAM" id="Phobius"/>
    </source>
</evidence>
<organism evidence="4 5">
    <name type="scientific">Enterocloster bolteae</name>
    <dbReference type="NCBI Taxonomy" id="208479"/>
    <lineage>
        <taxon>Bacteria</taxon>
        <taxon>Bacillati</taxon>
        <taxon>Bacillota</taxon>
        <taxon>Clostridia</taxon>
        <taxon>Lachnospirales</taxon>
        <taxon>Lachnospiraceae</taxon>
        <taxon>Enterocloster</taxon>
    </lineage>
</organism>
<dbReference type="AlphaFoldDB" id="A0A414ATP0"/>
<dbReference type="Proteomes" id="UP000283975">
    <property type="component" value="Unassembled WGS sequence"/>
</dbReference>
<evidence type="ECO:0000313" key="5">
    <source>
        <dbReference type="Proteomes" id="UP000283975"/>
    </source>
</evidence>
<dbReference type="NCBIfam" id="NF033073">
    <property type="entry name" value="LPXTG_double"/>
    <property type="match status" value="1"/>
</dbReference>
<feature type="region of interest" description="Disordered" evidence="1">
    <location>
        <begin position="1119"/>
        <end position="1169"/>
    </location>
</feature>
<evidence type="ECO:0000313" key="4">
    <source>
        <dbReference type="EMBL" id="RHC54912.1"/>
    </source>
</evidence>
<dbReference type="InterPro" id="IPR013783">
    <property type="entry name" value="Ig-like_fold"/>
</dbReference>
<protein>
    <submittedName>
        <fullName evidence="4">Doubled motif LPXTG anchor domain-containing protein</fullName>
    </submittedName>
</protein>
<dbReference type="Gene3D" id="2.60.40.10">
    <property type="entry name" value="Immunoglobulins"/>
    <property type="match status" value="1"/>
</dbReference>
<gene>
    <name evidence="4" type="ORF">DW839_17285</name>
</gene>
<reference evidence="4 5" key="1">
    <citation type="submission" date="2018-08" db="EMBL/GenBank/DDBJ databases">
        <title>A genome reference for cultivated species of the human gut microbiota.</title>
        <authorList>
            <person name="Zou Y."/>
            <person name="Xue W."/>
            <person name="Luo G."/>
        </authorList>
    </citation>
    <scope>NUCLEOTIDE SEQUENCE [LARGE SCALE GENOMIC DNA]</scope>
    <source>
        <strain evidence="4 5">AM35-14</strain>
    </source>
</reference>
<dbReference type="Gene3D" id="2.60.40.740">
    <property type="match status" value="1"/>
</dbReference>
<keyword evidence="2" id="KW-0472">Membrane</keyword>
<dbReference type="Pfam" id="PF17802">
    <property type="entry name" value="SpaA"/>
    <property type="match status" value="1"/>
</dbReference>
<feature type="compositionally biased region" description="Gly residues" evidence="1">
    <location>
        <begin position="1130"/>
        <end position="1153"/>
    </location>
</feature>
<dbReference type="EMBL" id="QSHZ01000018">
    <property type="protein sequence ID" value="RHC54912.1"/>
    <property type="molecule type" value="Genomic_DNA"/>
</dbReference>
<name>A0A414ATP0_9FIRM</name>
<sequence>MLDTSGSVIGRASIKKDGLINIGITKSQAGQRFKGTAGVRGSIDFTGENKDKTEIVIHCGGIDKTLVFDKVPVVQKHSVNVKKAHNNERWADTDQGRNGDIRYSAMDIPEAVRFHVTIEAGKNNTGDLTEIQVTDKLNDSKKGKVTFDTQAGITLDSVSEGSSIAKAEFDAPAGGNGTTMLIKLTDHDGGPASMKPGEKAELSYWMNIHPQAWGKSAKTEDEGKKVNASLNVSFDNKVTVKSSEGASGSADAAFSHSAAIVSKSGITHYNEKIDGEGEVIPVFIEYHVYVNPDGINLTGWTVKDTLDSNQKDQEGQEYLGQVTITAYDKSGDGGQVKGNWTIDTNKNTQSGKSKTWEWEIPAPGNYFYDFKYYTTVNEPKGSNLNNEIQMIAPAGSGFPGTGGGTQVGFLYNTYTLSKKNLSSDMKENSQEPVSQNKAGVIGWGDEFGTIRWESVLTPYSNGVTDSETAVIPKDALYRDVLTVVRWNSGEIKKYLDKHTFGSLEQFKSGFTLIDGNETAIGPDDGVYDLAFDKELGNRGFTVKFNQAVRGPVTIAYNSRVNKEAFAGFGRDGADNLRFNNTANLTIQGSTWTRWASQPYYVDDYLSKSVSKTDVKKGEVVWTLKINKGYGSGNAPQDLSKFEEVYIEETIPKGMVLESIKFKNMSYMLTEEAGDYTVKMSDGCQKVTIYLNQVAKNFNGYKLGNHVNLDVTTKITDPAIKTFVNKAQMFIDGTPLYQVLASTNIDSSFLEKGMEYSGSTAPYAVYTILVNKPGAHISSSTLTIKDTLGNDKMIYVPDSFQVSNADTSEVIQDAVINVGDRSFEISNLPDGKPIRIVYKVMLNGAVGSTINTKNTAQLYYSSQEPIGDTVEESVRLVKPWATGGGDFSVRIYKVDQSGRPLDGAEFTLYQADGVDDDQMEPLGFYKPVRDVQGRSCSVLIEGLKKGQLYYLDETVVPQGYQKAEGRYFIIPDEAGGRNYPEGVLVVENTGIPFIFENARSIGALKITKHVTGEDASQQGEEGFYFTIWDGARYYNEKGESLEGICQVIQLHYVPDGRDNSLVIPLPTGGYTVTEAADAEGNPIDGENFSYEVRVNGRDGTMEEVSVAAGQQVEVVFDNHVPDRKPSEGGTEPPGGGTQPSDGGSGGTGGSGGNSGRYNPSGGPGETVTIGPEQVPMAQWPEEPAQITILDEDVPLAPLPKTGEGPRSYYLAAVISSLLSGLYIALHGRKRDS</sequence>
<dbReference type="InterPro" id="IPR041033">
    <property type="entry name" value="SpaA_PFL_dom_1"/>
</dbReference>
<keyword evidence="2" id="KW-1133">Transmembrane helix</keyword>
<accession>A0A414ATP0</accession>